<dbReference type="VEuPathDB" id="VectorBase:BGLB039766"/>
<feature type="region of interest" description="Disordered" evidence="1">
    <location>
        <begin position="95"/>
        <end position="128"/>
    </location>
</feature>
<feature type="compositionally biased region" description="Polar residues" evidence="1">
    <location>
        <begin position="95"/>
        <end position="112"/>
    </location>
</feature>
<proteinExistence type="predicted"/>
<evidence type="ECO:0000313" key="5">
    <source>
        <dbReference type="Proteomes" id="UP001165740"/>
    </source>
</evidence>
<dbReference type="OrthoDB" id="10274591at2759"/>
<feature type="compositionally biased region" description="Polar residues" evidence="1">
    <location>
        <begin position="119"/>
        <end position="128"/>
    </location>
</feature>
<name>A0A2C9M8I0_BIOGL</name>
<evidence type="ECO:0000313" key="6">
    <source>
        <dbReference type="RefSeq" id="XP_013061126.1"/>
    </source>
</evidence>
<protein>
    <submittedName>
        <fullName evidence="6">Uncharacterized protein LOC106050644</fullName>
    </submittedName>
</protein>
<dbReference type="RefSeq" id="XP_013061126.1">
    <property type="nucleotide sequence ID" value="XM_013205672.2"/>
</dbReference>
<gene>
    <name evidence="3" type="primary">106050644</name>
    <name evidence="6" type="synonym">LOC106050644</name>
</gene>
<feature type="chain" id="PRO_5044573320" evidence="2">
    <location>
        <begin position="19"/>
        <end position="128"/>
    </location>
</feature>
<reference evidence="3" key="1">
    <citation type="submission" date="2020-05" db="UniProtKB">
        <authorList>
            <consortium name="EnsemblMetazoa"/>
        </authorList>
    </citation>
    <scope>IDENTIFICATION</scope>
    <source>
        <strain evidence="3">BB02</strain>
    </source>
</reference>
<sequence>MNLLLPVLALSIAAITLSQDLQDCMESCKANCHASVLSRCLLIGGVVNNNLCTGSTTACENDCFKNRCLCETTCKAKCMDETCLHDCVVNECTSPLADTTQAPPVKSDTTVPLSDDLNPVNQNEEVVP</sequence>
<evidence type="ECO:0000313" key="4">
    <source>
        <dbReference type="Proteomes" id="UP000076420"/>
    </source>
</evidence>
<reference evidence="6" key="2">
    <citation type="submission" date="2025-04" db="UniProtKB">
        <authorList>
            <consortium name="RefSeq"/>
        </authorList>
    </citation>
    <scope>IDENTIFICATION</scope>
</reference>
<feature type="signal peptide" evidence="2">
    <location>
        <begin position="1"/>
        <end position="18"/>
    </location>
</feature>
<keyword evidence="5" id="KW-1185">Reference proteome</keyword>
<accession>A0A2C9M8I0</accession>
<evidence type="ECO:0000313" key="3">
    <source>
        <dbReference type="EnsemblMetazoa" id="BGLB039766-PA"/>
    </source>
</evidence>
<dbReference type="GeneID" id="106050644"/>
<dbReference type="VEuPathDB" id="VectorBase:BGLAX_027881"/>
<dbReference type="Proteomes" id="UP000076420">
    <property type="component" value="Unassembled WGS sequence"/>
</dbReference>
<evidence type="ECO:0000256" key="1">
    <source>
        <dbReference type="SAM" id="MobiDB-lite"/>
    </source>
</evidence>
<dbReference type="AlphaFoldDB" id="A0A2C9M8I0"/>
<keyword evidence="2" id="KW-0732">Signal</keyword>
<organism evidence="3 4">
    <name type="scientific">Biomphalaria glabrata</name>
    <name type="common">Bloodfluke planorb</name>
    <name type="synonym">Freshwater snail</name>
    <dbReference type="NCBI Taxonomy" id="6526"/>
    <lineage>
        <taxon>Eukaryota</taxon>
        <taxon>Metazoa</taxon>
        <taxon>Spiralia</taxon>
        <taxon>Lophotrochozoa</taxon>
        <taxon>Mollusca</taxon>
        <taxon>Gastropoda</taxon>
        <taxon>Heterobranchia</taxon>
        <taxon>Euthyneura</taxon>
        <taxon>Panpulmonata</taxon>
        <taxon>Hygrophila</taxon>
        <taxon>Lymnaeoidea</taxon>
        <taxon>Planorbidae</taxon>
        <taxon>Biomphalaria</taxon>
    </lineage>
</organism>
<dbReference type="EnsemblMetazoa" id="BGLB039766-RA">
    <property type="protein sequence ID" value="BGLB039766-PA"/>
    <property type="gene ID" value="BGLB039766"/>
</dbReference>
<dbReference type="Proteomes" id="UP001165740">
    <property type="component" value="Chromosome 1"/>
</dbReference>
<dbReference type="KEGG" id="bgt:106050644"/>
<evidence type="ECO:0000256" key="2">
    <source>
        <dbReference type="SAM" id="SignalP"/>
    </source>
</evidence>